<dbReference type="FunFam" id="1.10.10.10:FF:000279">
    <property type="entry name" value="Transcriptional regulator, ArsR family"/>
    <property type="match status" value="1"/>
</dbReference>
<sequence>MLAKVTPAMPLPQFFKCLAEDTRLKILLLLKSHAELCVCDLTLALASSQPKVSRHLAELKKHGLVSDERRGKWIYYRLNTALAPWQVSVIALALNNAPDFIHLENTLLNSHLNERCC</sequence>
<dbReference type="GO" id="GO:0003677">
    <property type="term" value="F:DNA binding"/>
    <property type="evidence" value="ECO:0007669"/>
    <property type="project" value="UniProtKB-KW"/>
</dbReference>
<dbReference type="SUPFAM" id="SSF46785">
    <property type="entry name" value="Winged helix' DNA-binding domain"/>
    <property type="match status" value="1"/>
</dbReference>
<keyword evidence="2" id="KW-0805">Transcription regulation</keyword>
<evidence type="ECO:0000256" key="3">
    <source>
        <dbReference type="ARBA" id="ARBA00023125"/>
    </source>
</evidence>
<evidence type="ECO:0000313" key="7">
    <source>
        <dbReference type="Proteomes" id="UP000536640"/>
    </source>
</evidence>
<dbReference type="GO" id="GO:0046685">
    <property type="term" value="P:response to arsenic-containing substance"/>
    <property type="evidence" value="ECO:0007669"/>
    <property type="project" value="UniProtKB-KW"/>
</dbReference>
<dbReference type="AlphaFoldDB" id="A0A840QZA1"/>
<dbReference type="PRINTS" id="PR00778">
    <property type="entry name" value="HTHARSR"/>
</dbReference>
<keyword evidence="4" id="KW-0804">Transcription</keyword>
<gene>
    <name evidence="6" type="ORF">HNQ57_000007</name>
</gene>
<dbReference type="InterPro" id="IPR036388">
    <property type="entry name" value="WH-like_DNA-bd_sf"/>
</dbReference>
<dbReference type="NCBIfam" id="NF007528">
    <property type="entry name" value="PRK10141.1"/>
    <property type="match status" value="1"/>
</dbReference>
<dbReference type="RefSeq" id="WP_226968269.1">
    <property type="nucleotide sequence ID" value="NZ_JACHHW010000001.1"/>
</dbReference>
<dbReference type="InterPro" id="IPR051081">
    <property type="entry name" value="HTH_MetalResp_TranReg"/>
</dbReference>
<dbReference type="PROSITE" id="PS50987">
    <property type="entry name" value="HTH_ARSR_2"/>
    <property type="match status" value="1"/>
</dbReference>
<feature type="domain" description="HTH arsR-type" evidence="5">
    <location>
        <begin position="3"/>
        <end position="98"/>
    </location>
</feature>
<evidence type="ECO:0000256" key="4">
    <source>
        <dbReference type="ARBA" id="ARBA00023163"/>
    </source>
</evidence>
<dbReference type="PANTHER" id="PTHR33154:SF18">
    <property type="entry name" value="ARSENICAL RESISTANCE OPERON REPRESSOR"/>
    <property type="match status" value="1"/>
</dbReference>
<evidence type="ECO:0000256" key="1">
    <source>
        <dbReference type="ARBA" id="ARBA00022849"/>
    </source>
</evidence>
<dbReference type="Gene3D" id="1.10.10.10">
    <property type="entry name" value="Winged helix-like DNA-binding domain superfamily/Winged helix DNA-binding domain"/>
    <property type="match status" value="1"/>
</dbReference>
<keyword evidence="7" id="KW-1185">Reference proteome</keyword>
<dbReference type="InterPro" id="IPR001845">
    <property type="entry name" value="HTH_ArsR_DNA-bd_dom"/>
</dbReference>
<dbReference type="PANTHER" id="PTHR33154">
    <property type="entry name" value="TRANSCRIPTIONAL REGULATOR, ARSR FAMILY"/>
    <property type="match status" value="1"/>
</dbReference>
<dbReference type="InterPro" id="IPR036390">
    <property type="entry name" value="WH_DNA-bd_sf"/>
</dbReference>
<organism evidence="6 7">
    <name type="scientific">Zhongshania antarctica</name>
    <dbReference type="NCBI Taxonomy" id="641702"/>
    <lineage>
        <taxon>Bacteria</taxon>
        <taxon>Pseudomonadati</taxon>
        <taxon>Pseudomonadota</taxon>
        <taxon>Gammaproteobacteria</taxon>
        <taxon>Cellvibrionales</taxon>
        <taxon>Spongiibacteraceae</taxon>
        <taxon>Zhongshania</taxon>
    </lineage>
</organism>
<keyword evidence="3" id="KW-0238">DNA-binding</keyword>
<dbReference type="InterPro" id="IPR011991">
    <property type="entry name" value="ArsR-like_HTH"/>
</dbReference>
<dbReference type="InterPro" id="IPR018334">
    <property type="entry name" value="ArsR_HTH"/>
</dbReference>
<protein>
    <submittedName>
        <fullName evidence="6">ArsR family transcriptional regulator</fullName>
    </submittedName>
</protein>
<dbReference type="Pfam" id="PF01022">
    <property type="entry name" value="HTH_5"/>
    <property type="match status" value="1"/>
</dbReference>
<reference evidence="6 7" key="1">
    <citation type="submission" date="2020-08" db="EMBL/GenBank/DDBJ databases">
        <title>Genomic Encyclopedia of Type Strains, Phase IV (KMG-IV): sequencing the most valuable type-strain genomes for metagenomic binning, comparative biology and taxonomic classification.</title>
        <authorList>
            <person name="Goeker M."/>
        </authorList>
    </citation>
    <scope>NUCLEOTIDE SEQUENCE [LARGE SCALE GENOMIC DNA]</scope>
    <source>
        <strain evidence="6 7">DSM 25701</strain>
    </source>
</reference>
<evidence type="ECO:0000256" key="2">
    <source>
        <dbReference type="ARBA" id="ARBA00023015"/>
    </source>
</evidence>
<name>A0A840QZA1_9GAMM</name>
<accession>A0A840QZA1</accession>
<keyword evidence="1" id="KW-0059">Arsenical resistance</keyword>
<dbReference type="EMBL" id="JACHHW010000001">
    <property type="protein sequence ID" value="MBB5185748.1"/>
    <property type="molecule type" value="Genomic_DNA"/>
</dbReference>
<dbReference type="CDD" id="cd00090">
    <property type="entry name" value="HTH_ARSR"/>
    <property type="match status" value="1"/>
</dbReference>
<dbReference type="PROSITE" id="PS00846">
    <property type="entry name" value="HTH_ARSR_1"/>
    <property type="match status" value="1"/>
</dbReference>
<dbReference type="NCBIfam" id="NF033788">
    <property type="entry name" value="HTH_metalloreg"/>
    <property type="match status" value="1"/>
</dbReference>
<proteinExistence type="predicted"/>
<dbReference type="SMART" id="SM00418">
    <property type="entry name" value="HTH_ARSR"/>
    <property type="match status" value="1"/>
</dbReference>
<evidence type="ECO:0000313" key="6">
    <source>
        <dbReference type="EMBL" id="MBB5185748.1"/>
    </source>
</evidence>
<comment type="caution">
    <text evidence="6">The sequence shown here is derived from an EMBL/GenBank/DDBJ whole genome shotgun (WGS) entry which is preliminary data.</text>
</comment>
<dbReference type="Proteomes" id="UP000536640">
    <property type="component" value="Unassembled WGS sequence"/>
</dbReference>
<dbReference type="GO" id="GO:0003700">
    <property type="term" value="F:DNA-binding transcription factor activity"/>
    <property type="evidence" value="ECO:0007669"/>
    <property type="project" value="InterPro"/>
</dbReference>
<evidence type="ECO:0000259" key="5">
    <source>
        <dbReference type="PROSITE" id="PS50987"/>
    </source>
</evidence>